<evidence type="ECO:0000256" key="6">
    <source>
        <dbReference type="ARBA" id="ARBA00022989"/>
    </source>
</evidence>
<evidence type="ECO:0000256" key="8">
    <source>
        <dbReference type="SAM" id="Phobius"/>
    </source>
</evidence>
<keyword evidence="5 9" id="KW-0378">Hydrolase</keyword>
<feature type="transmembrane region" description="Helical" evidence="8">
    <location>
        <begin position="275"/>
        <end position="293"/>
    </location>
</feature>
<evidence type="ECO:0000313" key="10">
    <source>
        <dbReference type="Proteomes" id="UP000470771"/>
    </source>
</evidence>
<feature type="transmembrane region" description="Helical" evidence="8">
    <location>
        <begin position="60"/>
        <end position="90"/>
    </location>
</feature>
<comment type="subcellular location">
    <subcellularLocation>
        <location evidence="1">Cell membrane</location>
        <topology evidence="1">Multi-pass membrane protein</topology>
    </subcellularLocation>
</comment>
<name>A0A6N9NMK6_9FLAO</name>
<evidence type="ECO:0000256" key="4">
    <source>
        <dbReference type="ARBA" id="ARBA00022692"/>
    </source>
</evidence>
<keyword evidence="6 8" id="KW-1133">Transmembrane helix</keyword>
<evidence type="ECO:0000256" key="5">
    <source>
        <dbReference type="ARBA" id="ARBA00022801"/>
    </source>
</evidence>
<gene>
    <name evidence="9" type="primary">xrtN</name>
    <name evidence="9" type="ORF">GQN54_09435</name>
</gene>
<organism evidence="9 10">
    <name type="scientific">Acidiluteibacter ferrifornacis</name>
    <dbReference type="NCBI Taxonomy" id="2692424"/>
    <lineage>
        <taxon>Bacteria</taxon>
        <taxon>Pseudomonadati</taxon>
        <taxon>Bacteroidota</taxon>
        <taxon>Flavobacteriia</taxon>
        <taxon>Flavobacteriales</taxon>
        <taxon>Cryomorphaceae</taxon>
        <taxon>Acidiluteibacter</taxon>
    </lineage>
</organism>
<dbReference type="GO" id="GO:0008233">
    <property type="term" value="F:peptidase activity"/>
    <property type="evidence" value="ECO:0007669"/>
    <property type="project" value="UniProtKB-KW"/>
</dbReference>
<dbReference type="Pfam" id="PF09721">
    <property type="entry name" value="Exosortase_EpsH"/>
    <property type="match status" value="1"/>
</dbReference>
<evidence type="ECO:0000256" key="7">
    <source>
        <dbReference type="ARBA" id="ARBA00023136"/>
    </source>
</evidence>
<feature type="transmembrane region" description="Helical" evidence="8">
    <location>
        <begin position="233"/>
        <end position="255"/>
    </location>
</feature>
<keyword evidence="4 8" id="KW-0812">Transmembrane</keyword>
<feature type="transmembrane region" description="Helical" evidence="8">
    <location>
        <begin position="102"/>
        <end position="125"/>
    </location>
</feature>
<dbReference type="InterPro" id="IPR031006">
    <property type="entry name" value="Exosort_XrtN"/>
</dbReference>
<dbReference type="Proteomes" id="UP000470771">
    <property type="component" value="Unassembled WGS sequence"/>
</dbReference>
<protein>
    <submittedName>
        <fullName evidence="9">Exosortase N</fullName>
        <ecNumber evidence="9">3.4.22.-</ecNumber>
    </submittedName>
</protein>
<proteinExistence type="predicted"/>
<sequence length="443" mass="51295">MNFKQFTINFKWIAIVYTLVCTLIISWSALKEFDKIAFFGFFLLPFILKIDRQQVGTNRYVILTAVFALLFFVFGQSYWALACGLSLVFATIELKVGKLNEMAFYALLFYLPITRSFFMLFGFYIRLEITKWAAKLISLFYPVVSFDGTQIFNAGEQFSVDTGCMGLRLVITGFLLTLLILNQTAQSLKIKLKPRVVSLFLFLSFLLIILGNFFRIVMLILLKSAEGTMSHEMIGIVTLIVFHLIPMVFLIRYTLKKNWVIDDRPLHTKNKYHSVAQISLFVVSILMVAQLFIDTKQRQKEEITYTFNGYTASKSIDGIVTYRRGNSIFTIKPINPLSFSNHHPMMCWRGDGFEISNEANSKIGENECMRATLKSTSQNSLNTVWWYTNTIDFVTTSELEWRYRAVFKQEPFYILNFTSVNNDDLIYTINNITQQIKSQNRLN</sequence>
<feature type="transmembrane region" description="Helical" evidence="8">
    <location>
        <begin position="196"/>
        <end position="221"/>
    </location>
</feature>
<evidence type="ECO:0000313" key="9">
    <source>
        <dbReference type="EMBL" id="NBG66337.1"/>
    </source>
</evidence>
<dbReference type="InterPro" id="IPR019127">
    <property type="entry name" value="Exosortase"/>
</dbReference>
<comment type="caution">
    <text evidence="9">The sequence shown here is derived from an EMBL/GenBank/DDBJ whole genome shotgun (WGS) entry which is preliminary data.</text>
</comment>
<evidence type="ECO:0000256" key="2">
    <source>
        <dbReference type="ARBA" id="ARBA00022475"/>
    </source>
</evidence>
<dbReference type="EC" id="3.4.22.-" evidence="9"/>
<dbReference type="GO" id="GO:0005886">
    <property type="term" value="C:plasma membrane"/>
    <property type="evidence" value="ECO:0007669"/>
    <property type="project" value="UniProtKB-SubCell"/>
</dbReference>
<accession>A0A6N9NMK6</accession>
<dbReference type="GO" id="GO:0006508">
    <property type="term" value="P:proteolysis"/>
    <property type="evidence" value="ECO:0007669"/>
    <property type="project" value="UniProtKB-KW"/>
</dbReference>
<keyword evidence="2" id="KW-1003">Cell membrane</keyword>
<dbReference type="NCBIfam" id="TIGR04178">
    <property type="entry name" value="exo_archaeo"/>
    <property type="match status" value="1"/>
</dbReference>
<feature type="transmembrane region" description="Helical" evidence="8">
    <location>
        <begin position="165"/>
        <end position="184"/>
    </location>
</feature>
<feature type="transmembrane region" description="Helical" evidence="8">
    <location>
        <begin position="132"/>
        <end position="153"/>
    </location>
</feature>
<dbReference type="InterPro" id="IPR026392">
    <property type="entry name" value="Exo/Archaeosortase_dom"/>
</dbReference>
<keyword evidence="3" id="KW-0645">Protease</keyword>
<dbReference type="NCBIfam" id="TIGR04476">
    <property type="entry name" value="exosort_XrtN"/>
    <property type="match status" value="1"/>
</dbReference>
<feature type="transmembrane region" description="Helical" evidence="8">
    <location>
        <begin position="12"/>
        <end position="30"/>
    </location>
</feature>
<dbReference type="EMBL" id="WWNE01000007">
    <property type="protein sequence ID" value="NBG66337.1"/>
    <property type="molecule type" value="Genomic_DNA"/>
</dbReference>
<dbReference type="AlphaFoldDB" id="A0A6N9NMK6"/>
<feature type="transmembrane region" description="Helical" evidence="8">
    <location>
        <begin position="36"/>
        <end position="51"/>
    </location>
</feature>
<evidence type="ECO:0000256" key="3">
    <source>
        <dbReference type="ARBA" id="ARBA00022670"/>
    </source>
</evidence>
<dbReference type="RefSeq" id="WP_160633289.1">
    <property type="nucleotide sequence ID" value="NZ_WWNE01000007.1"/>
</dbReference>
<reference evidence="9 10" key="1">
    <citation type="submission" date="2019-12" db="EMBL/GenBank/DDBJ databases">
        <authorList>
            <person name="Zhao J."/>
        </authorList>
    </citation>
    <scope>NUCLEOTIDE SEQUENCE [LARGE SCALE GENOMIC DNA]</scope>
    <source>
        <strain evidence="9 10">S-15</strain>
    </source>
</reference>
<keyword evidence="7 8" id="KW-0472">Membrane</keyword>
<evidence type="ECO:0000256" key="1">
    <source>
        <dbReference type="ARBA" id="ARBA00004651"/>
    </source>
</evidence>
<keyword evidence="10" id="KW-1185">Reference proteome</keyword>